<dbReference type="PANTHER" id="PTHR42996">
    <property type="entry name" value="PHOSPHATE-BINDING PROTEIN PSTS"/>
    <property type="match status" value="1"/>
</dbReference>
<name>I3Y7N4_THIV6</name>
<dbReference type="AlphaFoldDB" id="I3Y7N4"/>
<sequence>MMGKNALAGVLLALLAAGLPGLGVSDETADTLTIVGAGATFPAPLYQRWIIDYRQVRPDRIFTYDAVGSGEGVSRFLAGTVDFGASDAALSDKDLARVDPERGAIMIPMTAGMVVLAYNIPGVLEGLSLKRDVYLDIFAGRIRTWDDPRIRASNPGIALPNKAIVPVVRRDSSGTTFAFTNHLGAIDPWWSAEGPGIGKLIDWPGKAMTARGNEGVAQRVKITDGAIGYMEYEFAERLGMPVAILENRSGLPVMPSPGAGQAALASASEIPEDLRLFVPDPEGAEAYPIVSYTWILLNEHYADPAKGTALKDALTWGLDQGQVVARDLGYVPLPEPMIAKAREALARVR</sequence>
<evidence type="ECO:0000256" key="4">
    <source>
        <dbReference type="ARBA" id="ARBA00021889"/>
    </source>
</evidence>
<dbReference type="PIRSF" id="PIRSF002756">
    <property type="entry name" value="PstS"/>
    <property type="match status" value="1"/>
</dbReference>
<dbReference type="HOGENOM" id="CLU_034528_1_1_6"/>
<evidence type="ECO:0000313" key="10">
    <source>
        <dbReference type="EMBL" id="AFL73002.1"/>
    </source>
</evidence>
<keyword evidence="6 7" id="KW-0592">Phosphate transport</keyword>
<accession>I3Y7N4</accession>
<keyword evidence="11" id="KW-1185">Reference proteome</keyword>
<evidence type="ECO:0000259" key="9">
    <source>
        <dbReference type="Pfam" id="PF12849"/>
    </source>
</evidence>
<feature type="signal peptide" evidence="8">
    <location>
        <begin position="1"/>
        <end position="25"/>
    </location>
</feature>
<evidence type="ECO:0000256" key="5">
    <source>
        <dbReference type="ARBA" id="ARBA00022448"/>
    </source>
</evidence>
<organism evidence="10 11">
    <name type="scientific">Thiocystis violascens (strain ATCC 17096 / DSM 198 / 6111)</name>
    <name type="common">Chromatium violascens</name>
    <dbReference type="NCBI Taxonomy" id="765911"/>
    <lineage>
        <taxon>Bacteria</taxon>
        <taxon>Pseudomonadati</taxon>
        <taxon>Pseudomonadota</taxon>
        <taxon>Gammaproteobacteria</taxon>
        <taxon>Chromatiales</taxon>
        <taxon>Chromatiaceae</taxon>
        <taxon>Thiocystis</taxon>
    </lineage>
</organism>
<keyword evidence="8" id="KW-0732">Signal</keyword>
<dbReference type="SUPFAM" id="SSF53850">
    <property type="entry name" value="Periplasmic binding protein-like II"/>
    <property type="match status" value="1"/>
</dbReference>
<comment type="function">
    <text evidence="1 7">Part of the ABC transporter complex PstSACB involved in phosphate import.</text>
</comment>
<comment type="similarity">
    <text evidence="2 7">Belongs to the PstS family.</text>
</comment>
<dbReference type="STRING" id="765911.Thivi_0967"/>
<dbReference type="eggNOG" id="COG0226">
    <property type="taxonomic scope" value="Bacteria"/>
</dbReference>
<dbReference type="Pfam" id="PF12849">
    <property type="entry name" value="PBP_like_2"/>
    <property type="match status" value="1"/>
</dbReference>
<dbReference type="CDD" id="cd13565">
    <property type="entry name" value="PBP2_PstS"/>
    <property type="match status" value="1"/>
</dbReference>
<keyword evidence="5 7" id="KW-0813">Transport</keyword>
<protein>
    <recommendedName>
        <fullName evidence="4 7">Phosphate-binding protein PstS</fullName>
    </recommendedName>
</protein>
<evidence type="ECO:0000256" key="1">
    <source>
        <dbReference type="ARBA" id="ARBA00002841"/>
    </source>
</evidence>
<comment type="subunit">
    <text evidence="3 7">The complex is composed of two ATP-binding proteins (PstB), two transmembrane proteins (PstC and PstA) and a solute-binding protein (PstS).</text>
</comment>
<evidence type="ECO:0000256" key="8">
    <source>
        <dbReference type="SAM" id="SignalP"/>
    </source>
</evidence>
<evidence type="ECO:0000256" key="2">
    <source>
        <dbReference type="ARBA" id="ARBA00008725"/>
    </source>
</evidence>
<reference evidence="10 11" key="1">
    <citation type="submission" date="2012-06" db="EMBL/GenBank/DDBJ databases">
        <title>Complete sequence of Thiocystis violascens DSM 198.</title>
        <authorList>
            <consortium name="US DOE Joint Genome Institute"/>
            <person name="Lucas S."/>
            <person name="Han J."/>
            <person name="Lapidus A."/>
            <person name="Cheng J.-F."/>
            <person name="Goodwin L."/>
            <person name="Pitluck S."/>
            <person name="Peters L."/>
            <person name="Ovchinnikova G."/>
            <person name="Teshima H."/>
            <person name="Detter J.C."/>
            <person name="Han C."/>
            <person name="Tapia R."/>
            <person name="Land M."/>
            <person name="Hauser L."/>
            <person name="Kyrpides N."/>
            <person name="Ivanova N."/>
            <person name="Pagani I."/>
            <person name="Vogl K."/>
            <person name="Liu Z."/>
            <person name="Frigaard N.-U."/>
            <person name="Bryant D."/>
            <person name="Woyke T."/>
        </authorList>
    </citation>
    <scope>NUCLEOTIDE SEQUENCE [LARGE SCALE GENOMIC DNA]</scope>
    <source>
        <strain evidence="11">ATCC 17096 / DSM 198 / 6111</strain>
    </source>
</reference>
<dbReference type="InterPro" id="IPR050962">
    <property type="entry name" value="Phosphate-bind_PstS"/>
</dbReference>
<dbReference type="Proteomes" id="UP000006062">
    <property type="component" value="Chromosome"/>
</dbReference>
<dbReference type="EMBL" id="CP003154">
    <property type="protein sequence ID" value="AFL73002.1"/>
    <property type="molecule type" value="Genomic_DNA"/>
</dbReference>
<dbReference type="RefSeq" id="WP_014777489.1">
    <property type="nucleotide sequence ID" value="NC_018012.1"/>
</dbReference>
<feature type="chain" id="PRO_5003683164" description="Phosphate-binding protein PstS" evidence="8">
    <location>
        <begin position="26"/>
        <end position="349"/>
    </location>
</feature>
<dbReference type="InterPro" id="IPR005673">
    <property type="entry name" value="ABC_phos-bd_PstS"/>
</dbReference>
<dbReference type="NCBIfam" id="TIGR00975">
    <property type="entry name" value="3a0107s03"/>
    <property type="match status" value="1"/>
</dbReference>
<evidence type="ECO:0000313" key="11">
    <source>
        <dbReference type="Proteomes" id="UP000006062"/>
    </source>
</evidence>
<evidence type="ECO:0000256" key="6">
    <source>
        <dbReference type="ARBA" id="ARBA00022592"/>
    </source>
</evidence>
<dbReference type="InterPro" id="IPR024370">
    <property type="entry name" value="PBP_domain"/>
</dbReference>
<dbReference type="PANTHER" id="PTHR42996:SF1">
    <property type="entry name" value="PHOSPHATE-BINDING PROTEIN PSTS"/>
    <property type="match status" value="1"/>
</dbReference>
<proteinExistence type="inferred from homology"/>
<feature type="domain" description="PBP" evidence="9">
    <location>
        <begin position="28"/>
        <end position="304"/>
    </location>
</feature>
<dbReference type="KEGG" id="tvi:Thivi_0967"/>
<dbReference type="GO" id="GO:0042301">
    <property type="term" value="F:phosphate ion binding"/>
    <property type="evidence" value="ECO:0007669"/>
    <property type="project" value="InterPro"/>
</dbReference>
<evidence type="ECO:0000256" key="7">
    <source>
        <dbReference type="PIRNR" id="PIRNR002756"/>
    </source>
</evidence>
<gene>
    <name evidence="10" type="ordered locus">Thivi_0967</name>
</gene>
<dbReference type="GO" id="GO:0035435">
    <property type="term" value="P:phosphate ion transmembrane transport"/>
    <property type="evidence" value="ECO:0007669"/>
    <property type="project" value="InterPro"/>
</dbReference>
<dbReference type="GO" id="GO:0043190">
    <property type="term" value="C:ATP-binding cassette (ABC) transporter complex"/>
    <property type="evidence" value="ECO:0007669"/>
    <property type="project" value="InterPro"/>
</dbReference>
<dbReference type="Gene3D" id="3.40.190.10">
    <property type="entry name" value="Periplasmic binding protein-like II"/>
    <property type="match status" value="2"/>
</dbReference>
<evidence type="ECO:0000256" key="3">
    <source>
        <dbReference type="ARBA" id="ARBA00011529"/>
    </source>
</evidence>